<organism evidence="3">
    <name type="scientific">Cladocopium goreaui</name>
    <dbReference type="NCBI Taxonomy" id="2562237"/>
    <lineage>
        <taxon>Eukaryota</taxon>
        <taxon>Sar</taxon>
        <taxon>Alveolata</taxon>
        <taxon>Dinophyceae</taxon>
        <taxon>Suessiales</taxon>
        <taxon>Symbiodiniaceae</taxon>
        <taxon>Cladocopium</taxon>
    </lineage>
</organism>
<dbReference type="EMBL" id="CAMXCT010000380">
    <property type="protein sequence ID" value="CAI3977979.1"/>
    <property type="molecule type" value="Genomic_DNA"/>
</dbReference>
<evidence type="ECO:0000313" key="5">
    <source>
        <dbReference type="Proteomes" id="UP001152797"/>
    </source>
</evidence>
<keyword evidence="2" id="KW-0732">Signal</keyword>
<evidence type="ECO:0000313" key="4">
    <source>
        <dbReference type="EMBL" id="CAL4765291.1"/>
    </source>
</evidence>
<evidence type="ECO:0000256" key="2">
    <source>
        <dbReference type="SAM" id="SignalP"/>
    </source>
</evidence>
<dbReference type="EMBL" id="CAMXCT020000380">
    <property type="protein sequence ID" value="CAL1131354.1"/>
    <property type="molecule type" value="Genomic_DNA"/>
</dbReference>
<evidence type="ECO:0000313" key="3">
    <source>
        <dbReference type="EMBL" id="CAI3977979.1"/>
    </source>
</evidence>
<feature type="signal peptide" evidence="2">
    <location>
        <begin position="1"/>
        <end position="25"/>
    </location>
</feature>
<dbReference type="AlphaFoldDB" id="A0A9P1BR88"/>
<dbReference type="Proteomes" id="UP001152797">
    <property type="component" value="Unassembled WGS sequence"/>
</dbReference>
<feature type="transmembrane region" description="Helical" evidence="1">
    <location>
        <begin position="133"/>
        <end position="155"/>
    </location>
</feature>
<comment type="caution">
    <text evidence="3">The sequence shown here is derived from an EMBL/GenBank/DDBJ whole genome shotgun (WGS) entry which is preliminary data.</text>
</comment>
<protein>
    <submittedName>
        <fullName evidence="4">UBA domain-containing protein</fullName>
    </submittedName>
</protein>
<gene>
    <name evidence="3" type="ORF">C1SCF055_LOCUS6073</name>
</gene>
<accession>A0A9P1BR88</accession>
<reference evidence="3" key="1">
    <citation type="submission" date="2022-10" db="EMBL/GenBank/DDBJ databases">
        <authorList>
            <person name="Chen Y."/>
            <person name="Dougan E. K."/>
            <person name="Chan C."/>
            <person name="Rhodes N."/>
            <person name="Thang M."/>
        </authorList>
    </citation>
    <scope>NUCLEOTIDE SEQUENCE</scope>
</reference>
<feature type="chain" id="PRO_5043269757" evidence="2">
    <location>
        <begin position="26"/>
        <end position="188"/>
    </location>
</feature>
<keyword evidence="1" id="KW-0812">Transmembrane</keyword>
<proteinExistence type="predicted"/>
<reference evidence="4 5" key="2">
    <citation type="submission" date="2024-05" db="EMBL/GenBank/DDBJ databases">
        <authorList>
            <person name="Chen Y."/>
            <person name="Shah S."/>
            <person name="Dougan E. K."/>
            <person name="Thang M."/>
            <person name="Chan C."/>
        </authorList>
    </citation>
    <scope>NUCLEOTIDE SEQUENCE [LARGE SCALE GENOMIC DNA]</scope>
</reference>
<evidence type="ECO:0000256" key="1">
    <source>
        <dbReference type="SAM" id="Phobius"/>
    </source>
</evidence>
<dbReference type="EMBL" id="CAMXCT030000380">
    <property type="protein sequence ID" value="CAL4765291.1"/>
    <property type="molecule type" value="Genomic_DNA"/>
</dbReference>
<keyword evidence="1" id="KW-0472">Membrane</keyword>
<name>A0A9P1BR88_9DINO</name>
<keyword evidence="1" id="KW-1133">Transmembrane helix</keyword>
<keyword evidence="5" id="KW-1185">Reference proteome</keyword>
<sequence>MAKRVWLPSLLLALSLRSLWPSGFSFVVAPQHSRSLRGRSCVTREAEEGSSVKLMLSAEERQGLLDLGYSPDEAAEMRMELALVVLERQTRRPWGEQPMPQEWRDEAIRQARLADLEAPQAASSSSSTGGPDFSLVVGGTVVALLVLVAILVVVAGPAPPEGPTPSGYLPPAQGGGYIGSLPEYSLKS</sequence>